<keyword evidence="2" id="KW-1185">Reference proteome</keyword>
<comment type="caution">
    <text evidence="1">The sequence shown here is derived from an EMBL/GenBank/DDBJ whole genome shotgun (WGS) entry which is preliminary data.</text>
</comment>
<organism evidence="1 2">
    <name type="scientific">Populus alba x Populus x berolinensis</name>
    <dbReference type="NCBI Taxonomy" id="444605"/>
    <lineage>
        <taxon>Eukaryota</taxon>
        <taxon>Viridiplantae</taxon>
        <taxon>Streptophyta</taxon>
        <taxon>Embryophyta</taxon>
        <taxon>Tracheophyta</taxon>
        <taxon>Spermatophyta</taxon>
        <taxon>Magnoliopsida</taxon>
        <taxon>eudicotyledons</taxon>
        <taxon>Gunneridae</taxon>
        <taxon>Pentapetalae</taxon>
        <taxon>rosids</taxon>
        <taxon>fabids</taxon>
        <taxon>Malpighiales</taxon>
        <taxon>Salicaceae</taxon>
        <taxon>Saliceae</taxon>
        <taxon>Populus</taxon>
    </lineage>
</organism>
<proteinExistence type="predicted"/>
<dbReference type="Proteomes" id="UP001164929">
    <property type="component" value="Chromosome 18"/>
</dbReference>
<dbReference type="EMBL" id="JAQIZT010000018">
    <property type="protein sequence ID" value="KAJ6958792.1"/>
    <property type="molecule type" value="Genomic_DNA"/>
</dbReference>
<evidence type="ECO:0000313" key="1">
    <source>
        <dbReference type="EMBL" id="KAJ6958792.1"/>
    </source>
</evidence>
<reference evidence="1 2" key="1">
    <citation type="journal article" date="2023" name="Mol. Ecol. Resour.">
        <title>Chromosome-level genome assembly of a triploid poplar Populus alba 'Berolinensis'.</title>
        <authorList>
            <person name="Chen S."/>
            <person name="Yu Y."/>
            <person name="Wang X."/>
            <person name="Wang S."/>
            <person name="Zhang T."/>
            <person name="Zhou Y."/>
            <person name="He R."/>
            <person name="Meng N."/>
            <person name="Wang Y."/>
            <person name="Liu W."/>
            <person name="Liu Z."/>
            <person name="Liu J."/>
            <person name="Guo Q."/>
            <person name="Huang H."/>
            <person name="Sederoff R.R."/>
            <person name="Wang G."/>
            <person name="Qu G."/>
            <person name="Chen S."/>
        </authorList>
    </citation>
    <scope>NUCLEOTIDE SEQUENCE [LARGE SCALE GENOMIC DNA]</scope>
    <source>
        <strain evidence="1">SC-2020</strain>
    </source>
</reference>
<dbReference type="Gene3D" id="2.30.30.100">
    <property type="match status" value="1"/>
</dbReference>
<evidence type="ECO:0000313" key="2">
    <source>
        <dbReference type="Proteomes" id="UP001164929"/>
    </source>
</evidence>
<gene>
    <name evidence="1" type="ORF">NC653_040426</name>
</gene>
<accession>A0AAD6LDM0</accession>
<protein>
    <submittedName>
        <fullName evidence="1">Uncharacterized protein</fullName>
    </submittedName>
</protein>
<name>A0AAD6LDM0_9ROSI</name>
<sequence>MEYKGFLASVDSYINQQMLGTIRKLRIEAEAVSFKNRRLEHNMVLNDLTLCNNVLYLRGVPEDEDIEDADRD</sequence>
<dbReference type="AlphaFoldDB" id="A0AAD6LDM0"/>